<dbReference type="InterPro" id="IPR007757">
    <property type="entry name" value="MT-A70-like"/>
</dbReference>
<evidence type="ECO:0000256" key="3">
    <source>
        <dbReference type="ARBA" id="ARBA00022691"/>
    </source>
</evidence>
<dbReference type="AlphaFoldDB" id="A0A0F9EKA0"/>
<dbReference type="PROSITE" id="PS51143">
    <property type="entry name" value="MT_A70"/>
    <property type="match status" value="1"/>
</dbReference>
<dbReference type="GO" id="GO:0008757">
    <property type="term" value="F:S-adenosylmethionine-dependent methyltransferase activity"/>
    <property type="evidence" value="ECO:0007669"/>
    <property type="project" value="UniProtKB-ARBA"/>
</dbReference>
<keyword evidence="1" id="KW-0489">Methyltransferase</keyword>
<accession>A0A0F9EKA0</accession>
<dbReference type="PANTHER" id="PTHR12829:SF7">
    <property type="entry name" value="N6-ADENOSINE-METHYLTRANSFERASE CATALYTIC SUBUNIT"/>
    <property type="match status" value="1"/>
</dbReference>
<dbReference type="GO" id="GO:0008173">
    <property type="term" value="F:RNA methyltransferase activity"/>
    <property type="evidence" value="ECO:0007669"/>
    <property type="project" value="UniProtKB-ARBA"/>
</dbReference>
<gene>
    <name evidence="4" type="ORF">LCGC14_2063740</name>
</gene>
<comment type="caution">
    <text evidence="4">The sequence shown here is derived from an EMBL/GenBank/DDBJ whole genome shotgun (WGS) entry which is preliminary data.</text>
</comment>
<evidence type="ECO:0000313" key="4">
    <source>
        <dbReference type="EMBL" id="KKL74553.1"/>
    </source>
</evidence>
<dbReference type="EMBL" id="LAZR01024613">
    <property type="protein sequence ID" value="KKL74553.1"/>
    <property type="molecule type" value="Genomic_DNA"/>
</dbReference>
<name>A0A0F9EKA0_9ZZZZ</name>
<evidence type="ECO:0000256" key="1">
    <source>
        <dbReference type="ARBA" id="ARBA00022603"/>
    </source>
</evidence>
<dbReference type="PANTHER" id="PTHR12829">
    <property type="entry name" value="N6-ADENOSINE-METHYLTRANSFERASE"/>
    <property type="match status" value="1"/>
</dbReference>
<dbReference type="GO" id="GO:0032259">
    <property type="term" value="P:methylation"/>
    <property type="evidence" value="ECO:0007669"/>
    <property type="project" value="UniProtKB-KW"/>
</dbReference>
<keyword evidence="3" id="KW-0949">S-adenosyl-L-methionine</keyword>
<protein>
    <recommendedName>
        <fullName evidence="5">DNA methyltransferase</fullName>
    </recommendedName>
</protein>
<evidence type="ECO:0008006" key="5">
    <source>
        <dbReference type="Google" id="ProtNLM"/>
    </source>
</evidence>
<reference evidence="4" key="1">
    <citation type="journal article" date="2015" name="Nature">
        <title>Complex archaea that bridge the gap between prokaryotes and eukaryotes.</title>
        <authorList>
            <person name="Spang A."/>
            <person name="Saw J.H."/>
            <person name="Jorgensen S.L."/>
            <person name="Zaremba-Niedzwiedzka K."/>
            <person name="Martijn J."/>
            <person name="Lind A.E."/>
            <person name="van Eijk R."/>
            <person name="Schleper C."/>
            <person name="Guy L."/>
            <person name="Ettema T.J."/>
        </authorList>
    </citation>
    <scope>NUCLEOTIDE SEQUENCE</scope>
</reference>
<keyword evidence="2" id="KW-0808">Transferase</keyword>
<evidence type="ECO:0000256" key="2">
    <source>
        <dbReference type="ARBA" id="ARBA00022679"/>
    </source>
</evidence>
<dbReference type="Pfam" id="PF05063">
    <property type="entry name" value="MT-A70"/>
    <property type="match status" value="1"/>
</dbReference>
<organism evidence="4">
    <name type="scientific">marine sediment metagenome</name>
    <dbReference type="NCBI Taxonomy" id="412755"/>
    <lineage>
        <taxon>unclassified sequences</taxon>
        <taxon>metagenomes</taxon>
        <taxon>ecological metagenomes</taxon>
    </lineage>
</organism>
<sequence length="179" mass="20580">MKKYQIIYADCPWEYEDKALAGDRGAICKYPVMNMEDIKRLPVATIADDDCALFLWVTMPKLNECWGVIGSWGFTYKTVAFTWVKTNKNTMGYFMGMGRWTRANAELCLLATKGKPKRIDAGIPQIVINDVMRHSHKPAIVREKIVRLMGDLPRIELFARQKVEGWDCWGNEVKSDIKL</sequence>
<proteinExistence type="predicted"/>